<gene>
    <name evidence="3" type="ORF">HJG54_23105</name>
</gene>
<reference evidence="3" key="1">
    <citation type="submission" date="2020-05" db="EMBL/GenBank/DDBJ databases">
        <authorList>
            <person name="Zhu T."/>
            <person name="Keshari N."/>
            <person name="Lu X."/>
        </authorList>
    </citation>
    <scope>NUCLEOTIDE SEQUENCE</scope>
    <source>
        <strain evidence="3">NK1-12</strain>
    </source>
</reference>
<dbReference type="AlphaFoldDB" id="A0AA97AM78"/>
<name>A0AA97AM78_9CYAN</name>
<evidence type="ECO:0000256" key="1">
    <source>
        <dbReference type="ARBA" id="ARBA00006226"/>
    </source>
</evidence>
<evidence type="ECO:0000256" key="2">
    <source>
        <dbReference type="ARBA" id="ARBA00022649"/>
    </source>
</evidence>
<protein>
    <submittedName>
        <fullName evidence="3">Type II toxin-antitoxin system RelE/ParE family toxin</fullName>
    </submittedName>
</protein>
<organism evidence="3">
    <name type="scientific">Leptolyngbya sp. NK1-12</name>
    <dbReference type="NCBI Taxonomy" id="2547451"/>
    <lineage>
        <taxon>Bacteria</taxon>
        <taxon>Bacillati</taxon>
        <taxon>Cyanobacteriota</taxon>
        <taxon>Cyanophyceae</taxon>
        <taxon>Leptolyngbyales</taxon>
        <taxon>Leptolyngbyaceae</taxon>
        <taxon>Leptolyngbya group</taxon>
        <taxon>Leptolyngbya</taxon>
    </lineage>
</organism>
<accession>A0AA97AM78</accession>
<dbReference type="PANTHER" id="PTHR35601">
    <property type="entry name" value="TOXIN RELE"/>
    <property type="match status" value="1"/>
</dbReference>
<dbReference type="PANTHER" id="PTHR35601:SF1">
    <property type="entry name" value="TOXIN RELE"/>
    <property type="match status" value="1"/>
</dbReference>
<dbReference type="Gene3D" id="3.30.2310.20">
    <property type="entry name" value="RelE-like"/>
    <property type="match status" value="1"/>
</dbReference>
<dbReference type="InterPro" id="IPR007712">
    <property type="entry name" value="RelE/ParE_toxin"/>
</dbReference>
<evidence type="ECO:0000313" key="3">
    <source>
        <dbReference type="EMBL" id="WNZ25457.1"/>
    </source>
</evidence>
<sequence>MSRYRIEFLKTAQKELLKLPQDVQRRIAAKIDALSVDPRPPDSKKLKNGNERLRIRVGDYRIIYRLEEDQLVILVIKIGHRCNVYQ</sequence>
<comment type="similarity">
    <text evidence="1">Belongs to the RelE toxin family.</text>
</comment>
<dbReference type="InterPro" id="IPR035093">
    <property type="entry name" value="RelE/ParE_toxin_dom_sf"/>
</dbReference>
<dbReference type="Pfam" id="PF05016">
    <property type="entry name" value="ParE_toxin"/>
    <property type="match status" value="1"/>
</dbReference>
<proteinExistence type="inferred from homology"/>
<keyword evidence="2" id="KW-1277">Toxin-antitoxin system</keyword>
<dbReference type="SUPFAM" id="SSF143011">
    <property type="entry name" value="RelE-like"/>
    <property type="match status" value="1"/>
</dbReference>
<dbReference type="EMBL" id="CP053586">
    <property type="protein sequence ID" value="WNZ25457.1"/>
    <property type="molecule type" value="Genomic_DNA"/>
</dbReference>
<dbReference type="RefSeq" id="WP_316431604.1">
    <property type="nucleotide sequence ID" value="NZ_CP053586.1"/>
</dbReference>